<dbReference type="Proteomes" id="UP000324222">
    <property type="component" value="Unassembled WGS sequence"/>
</dbReference>
<proteinExistence type="predicted"/>
<keyword evidence="3" id="KW-1185">Reference proteome</keyword>
<feature type="region of interest" description="Disordered" evidence="1">
    <location>
        <begin position="1"/>
        <end position="27"/>
    </location>
</feature>
<sequence length="70" mass="7834">MKTRTIPLPQDYPFPPGLPPFNQRPKPERRLNARPGAARPVLRLALASILSPSSYPVTSKLRSQRTEVEA</sequence>
<evidence type="ECO:0000256" key="1">
    <source>
        <dbReference type="SAM" id="MobiDB-lite"/>
    </source>
</evidence>
<protein>
    <submittedName>
        <fullName evidence="2">Uncharacterized protein</fullName>
    </submittedName>
</protein>
<feature type="compositionally biased region" description="Pro residues" evidence="1">
    <location>
        <begin position="10"/>
        <end position="19"/>
    </location>
</feature>
<accession>A0A5B7D249</accession>
<organism evidence="2 3">
    <name type="scientific">Portunus trituberculatus</name>
    <name type="common">Swimming crab</name>
    <name type="synonym">Neptunus trituberculatus</name>
    <dbReference type="NCBI Taxonomy" id="210409"/>
    <lineage>
        <taxon>Eukaryota</taxon>
        <taxon>Metazoa</taxon>
        <taxon>Ecdysozoa</taxon>
        <taxon>Arthropoda</taxon>
        <taxon>Crustacea</taxon>
        <taxon>Multicrustacea</taxon>
        <taxon>Malacostraca</taxon>
        <taxon>Eumalacostraca</taxon>
        <taxon>Eucarida</taxon>
        <taxon>Decapoda</taxon>
        <taxon>Pleocyemata</taxon>
        <taxon>Brachyura</taxon>
        <taxon>Eubrachyura</taxon>
        <taxon>Portunoidea</taxon>
        <taxon>Portunidae</taxon>
        <taxon>Portuninae</taxon>
        <taxon>Portunus</taxon>
    </lineage>
</organism>
<reference evidence="2 3" key="1">
    <citation type="submission" date="2019-05" db="EMBL/GenBank/DDBJ databases">
        <title>Another draft genome of Portunus trituberculatus and its Hox gene families provides insights of decapod evolution.</title>
        <authorList>
            <person name="Jeong J.-H."/>
            <person name="Song I."/>
            <person name="Kim S."/>
            <person name="Choi T."/>
            <person name="Kim D."/>
            <person name="Ryu S."/>
            <person name="Kim W."/>
        </authorList>
    </citation>
    <scope>NUCLEOTIDE SEQUENCE [LARGE SCALE GENOMIC DNA]</scope>
    <source>
        <tissue evidence="2">Muscle</tissue>
    </source>
</reference>
<evidence type="ECO:0000313" key="2">
    <source>
        <dbReference type="EMBL" id="MPC14556.1"/>
    </source>
</evidence>
<dbReference type="EMBL" id="VSRR010000361">
    <property type="protein sequence ID" value="MPC14556.1"/>
    <property type="molecule type" value="Genomic_DNA"/>
</dbReference>
<name>A0A5B7D249_PORTR</name>
<dbReference type="AlphaFoldDB" id="A0A5B7D249"/>
<comment type="caution">
    <text evidence="2">The sequence shown here is derived from an EMBL/GenBank/DDBJ whole genome shotgun (WGS) entry which is preliminary data.</text>
</comment>
<evidence type="ECO:0000313" key="3">
    <source>
        <dbReference type="Proteomes" id="UP000324222"/>
    </source>
</evidence>
<gene>
    <name evidence="2" type="ORF">E2C01_007324</name>
</gene>